<feature type="compositionally biased region" description="Low complexity" evidence="2">
    <location>
        <begin position="79"/>
        <end position="90"/>
    </location>
</feature>
<dbReference type="PANTHER" id="PTHR31956:SF24">
    <property type="entry name" value="PHOSPHOESTERASE SUPERFAMILY PROTEIN (AFU_ORTHOLOGUE AFUA_1G17590)"/>
    <property type="match status" value="1"/>
</dbReference>
<dbReference type="RefSeq" id="XP_070918667.1">
    <property type="nucleotide sequence ID" value="XM_071062566.1"/>
</dbReference>
<reference evidence="4 5" key="1">
    <citation type="submission" date="2024-09" db="EMBL/GenBank/DDBJ databases">
        <title>Itraconazole resistance in Madurella fahalii resulting from another homologue of gene encoding cytochrome P450 14-alpha sterol demethylase (CYP51).</title>
        <authorList>
            <person name="Yoshioka I."/>
            <person name="Fahal A.H."/>
            <person name="Kaneko S."/>
            <person name="Yaguchi T."/>
        </authorList>
    </citation>
    <scope>NUCLEOTIDE SEQUENCE [LARGE SCALE GENOMIC DNA]</scope>
    <source>
        <strain evidence="4 5">IFM 68171</strain>
    </source>
</reference>
<keyword evidence="5" id="KW-1185">Reference proteome</keyword>
<dbReference type="Pfam" id="PF04185">
    <property type="entry name" value="Phosphoesterase"/>
    <property type="match status" value="1"/>
</dbReference>
<dbReference type="PANTHER" id="PTHR31956">
    <property type="entry name" value="NON-SPECIFIC PHOSPHOLIPASE C4-RELATED"/>
    <property type="match status" value="1"/>
</dbReference>
<keyword evidence="1" id="KW-0378">Hydrolase</keyword>
<dbReference type="Proteomes" id="UP001628179">
    <property type="component" value="Unassembled WGS sequence"/>
</dbReference>
<organism evidence="4 5">
    <name type="scientific">Madurella fahalii</name>
    <dbReference type="NCBI Taxonomy" id="1157608"/>
    <lineage>
        <taxon>Eukaryota</taxon>
        <taxon>Fungi</taxon>
        <taxon>Dikarya</taxon>
        <taxon>Ascomycota</taxon>
        <taxon>Pezizomycotina</taxon>
        <taxon>Sordariomycetes</taxon>
        <taxon>Sordariomycetidae</taxon>
        <taxon>Sordariales</taxon>
        <taxon>Sordariales incertae sedis</taxon>
        <taxon>Madurella</taxon>
    </lineage>
</organism>
<keyword evidence="3" id="KW-0732">Signal</keyword>
<feature type="region of interest" description="Disordered" evidence="2">
    <location>
        <begin position="74"/>
        <end position="96"/>
    </location>
</feature>
<evidence type="ECO:0000313" key="5">
    <source>
        <dbReference type="Proteomes" id="UP001628179"/>
    </source>
</evidence>
<accession>A0ABQ0GGP6</accession>
<dbReference type="InterPro" id="IPR017850">
    <property type="entry name" value="Alkaline_phosphatase_core_sf"/>
</dbReference>
<dbReference type="EMBL" id="BAAFSV010000004">
    <property type="protein sequence ID" value="GAB1316936.1"/>
    <property type="molecule type" value="Genomic_DNA"/>
</dbReference>
<proteinExistence type="predicted"/>
<dbReference type="GeneID" id="98177889"/>
<evidence type="ECO:0000256" key="1">
    <source>
        <dbReference type="ARBA" id="ARBA00022801"/>
    </source>
</evidence>
<protein>
    <submittedName>
        <fullName evidence="4">Uncharacterized protein</fullName>
    </submittedName>
</protein>
<dbReference type="Gene3D" id="3.40.720.10">
    <property type="entry name" value="Alkaline Phosphatase, subunit A"/>
    <property type="match status" value="1"/>
</dbReference>
<sequence length="202" mass="21991">MGFVAVLVGILVATQKGFAQEQIRLYPSVAKTTIGKQFMNYYTEAQVPVLMDLVKNFVTFNHWYSDFPGPTNPNRAALTSGTSNGHGSNGATFSSHGLPQRSIFQQLSETGHTWINYYDTVGGTGPEARFYNWTYTSGNTGRIQPLAKFYTAAAASTLLELSYLNPPCCGVGTNSMGPARKISDGEALVKKVYKSLREPAVD</sequence>
<feature type="chain" id="PRO_5046297448" evidence="3">
    <location>
        <begin position="20"/>
        <end position="202"/>
    </location>
</feature>
<gene>
    <name evidence="4" type="ORF">MFIFM68171_07146</name>
</gene>
<evidence type="ECO:0000256" key="2">
    <source>
        <dbReference type="SAM" id="MobiDB-lite"/>
    </source>
</evidence>
<evidence type="ECO:0000256" key="3">
    <source>
        <dbReference type="SAM" id="SignalP"/>
    </source>
</evidence>
<evidence type="ECO:0000313" key="4">
    <source>
        <dbReference type="EMBL" id="GAB1316936.1"/>
    </source>
</evidence>
<comment type="caution">
    <text evidence="4">The sequence shown here is derived from an EMBL/GenBank/DDBJ whole genome shotgun (WGS) entry which is preliminary data.</text>
</comment>
<name>A0ABQ0GGP6_9PEZI</name>
<feature type="signal peptide" evidence="3">
    <location>
        <begin position="1"/>
        <end position="19"/>
    </location>
</feature>
<dbReference type="InterPro" id="IPR007312">
    <property type="entry name" value="Phosphoesterase"/>
</dbReference>